<evidence type="ECO:0000259" key="12">
    <source>
        <dbReference type="Pfam" id="PF08574"/>
    </source>
</evidence>
<dbReference type="PANTHER" id="PTHR31196:SF2">
    <property type="entry name" value="RNA POLYMERASE II NUCLEAR LOCALIZATION PROTEIN SLC7A6OS-RELATED"/>
    <property type="match status" value="1"/>
</dbReference>
<keyword evidence="6" id="KW-0813">Transport</keyword>
<dbReference type="InterPro" id="IPR040218">
    <property type="entry name" value="SLC7A6OS"/>
</dbReference>
<dbReference type="GO" id="GO:0032502">
    <property type="term" value="P:developmental process"/>
    <property type="evidence" value="ECO:0007669"/>
    <property type="project" value="TreeGrafter"/>
</dbReference>
<dbReference type="AlphaFoldDB" id="A0A8N5ELH9"/>
<keyword evidence="9" id="KW-0539">Nucleus</keyword>
<dbReference type="PANTHER" id="PTHR31196">
    <property type="entry name" value="RNA POLYMERASE II NUCLEAR LOCALIZATION PROTEIN SLC7A6OS-RELATED"/>
    <property type="match status" value="1"/>
</dbReference>
<reference evidence="14" key="1">
    <citation type="submission" date="2025-08" db="UniProtKB">
        <authorList>
            <consortium name="RefSeq"/>
        </authorList>
    </citation>
    <scope>IDENTIFICATION</scope>
</reference>
<keyword evidence="13" id="KW-1185">Reference proteome</keyword>
<dbReference type="Proteomes" id="UP000504602">
    <property type="component" value="Unplaced"/>
</dbReference>
<dbReference type="GO" id="GO:0005737">
    <property type="term" value="C:cytoplasm"/>
    <property type="evidence" value="ECO:0007669"/>
    <property type="project" value="UniProtKB-SubCell"/>
</dbReference>
<dbReference type="OrthoDB" id="6255506at2759"/>
<evidence type="ECO:0000256" key="1">
    <source>
        <dbReference type="ARBA" id="ARBA00003202"/>
    </source>
</evidence>
<dbReference type="RefSeq" id="XP_030914249.1">
    <property type="nucleotide sequence ID" value="XM_031058389.1"/>
</dbReference>
<keyword evidence="7" id="KW-0963">Cytoplasm</keyword>
<evidence type="ECO:0000313" key="13">
    <source>
        <dbReference type="Proteomes" id="UP000504602"/>
    </source>
</evidence>
<evidence type="ECO:0000256" key="11">
    <source>
        <dbReference type="SAM" id="SignalP"/>
    </source>
</evidence>
<feature type="compositionally biased region" description="Basic residues" evidence="10">
    <location>
        <begin position="69"/>
        <end position="78"/>
    </location>
</feature>
<keyword evidence="8" id="KW-0653">Protein transport</keyword>
<feature type="domain" description="Transcription factor Iwr1" evidence="12">
    <location>
        <begin position="181"/>
        <end position="244"/>
    </location>
</feature>
<evidence type="ECO:0000256" key="5">
    <source>
        <dbReference type="ARBA" id="ARBA00017036"/>
    </source>
</evidence>
<keyword evidence="11" id="KW-0732">Signal</keyword>
<evidence type="ECO:0000256" key="3">
    <source>
        <dbReference type="ARBA" id="ARBA00004496"/>
    </source>
</evidence>
<gene>
    <name evidence="14" type="primary">SLC7A6OS</name>
</gene>
<evidence type="ECO:0000256" key="8">
    <source>
        <dbReference type="ARBA" id="ARBA00022927"/>
    </source>
</evidence>
<evidence type="ECO:0000256" key="4">
    <source>
        <dbReference type="ARBA" id="ARBA00010218"/>
    </source>
</evidence>
<dbReference type="Pfam" id="PF08574">
    <property type="entry name" value="Iwr1"/>
    <property type="match status" value="1"/>
</dbReference>
<dbReference type="GeneID" id="102039183"/>
<feature type="compositionally biased region" description="Acidic residues" evidence="10">
    <location>
        <begin position="241"/>
        <end position="264"/>
    </location>
</feature>
<evidence type="ECO:0000256" key="7">
    <source>
        <dbReference type="ARBA" id="ARBA00022490"/>
    </source>
</evidence>
<dbReference type="GO" id="GO:0005634">
    <property type="term" value="C:nucleus"/>
    <property type="evidence" value="ECO:0007669"/>
    <property type="project" value="UniProtKB-SubCell"/>
</dbReference>
<evidence type="ECO:0000256" key="2">
    <source>
        <dbReference type="ARBA" id="ARBA00004123"/>
    </source>
</evidence>
<sequence>MTCYIDVIIRFLLLFVPFPQNEPVQKYVKDAITRDKAAQSLRPPLGSAQQILQELRCAKQAERKEKRYRVISSHRPHCAHTAAPATDGQAVPHGDRSGSEALQDASPEESGAGDKSSDCCGKFQLFDIIQEEETVGDSSVTTANPQQKTNPDAILCNAVEMIRERLNISEDGKEQHGHKEDEYVYDIYYKETSAPDWIENILSVQPYREEYEWVNDDPGPEEVYDDEDDENDENNWRNDYPEEDEFLPEEDGEKDSEESFSDEDQCYRRRTWDKYRQEVLQEFGYDQIEDLGSD</sequence>
<proteinExistence type="inferred from homology"/>
<dbReference type="InterPro" id="IPR013883">
    <property type="entry name" value="TF_Iwr1_dom"/>
</dbReference>
<evidence type="ECO:0000313" key="14">
    <source>
        <dbReference type="RefSeq" id="XP_030914249.1"/>
    </source>
</evidence>
<feature type="signal peptide" evidence="11">
    <location>
        <begin position="1"/>
        <end position="21"/>
    </location>
</feature>
<comment type="similarity">
    <text evidence="4">Belongs to the IWR1/SLC7A6OS family.</text>
</comment>
<comment type="function">
    <text evidence="1">Directs RNA polymerase II nuclear import.</text>
</comment>
<feature type="region of interest" description="Disordered" evidence="10">
    <location>
        <begin position="213"/>
        <end position="264"/>
    </location>
</feature>
<evidence type="ECO:0000256" key="10">
    <source>
        <dbReference type="SAM" id="MobiDB-lite"/>
    </source>
</evidence>
<feature type="compositionally biased region" description="Acidic residues" evidence="10">
    <location>
        <begin position="213"/>
        <end position="233"/>
    </location>
</feature>
<organism evidence="13 14">
    <name type="scientific">Geospiza fortis</name>
    <name type="common">Medium ground-finch</name>
    <dbReference type="NCBI Taxonomy" id="48883"/>
    <lineage>
        <taxon>Eukaryota</taxon>
        <taxon>Metazoa</taxon>
        <taxon>Chordata</taxon>
        <taxon>Craniata</taxon>
        <taxon>Vertebrata</taxon>
        <taxon>Euteleostomi</taxon>
        <taxon>Archelosauria</taxon>
        <taxon>Archosauria</taxon>
        <taxon>Dinosauria</taxon>
        <taxon>Saurischia</taxon>
        <taxon>Theropoda</taxon>
        <taxon>Coelurosauria</taxon>
        <taxon>Aves</taxon>
        <taxon>Neognathae</taxon>
        <taxon>Neoaves</taxon>
        <taxon>Telluraves</taxon>
        <taxon>Australaves</taxon>
        <taxon>Passeriformes</taxon>
        <taxon>Thraupidae</taxon>
        <taxon>Geospiza</taxon>
    </lineage>
</organism>
<comment type="subcellular location">
    <subcellularLocation>
        <location evidence="3">Cytoplasm</location>
    </subcellularLocation>
    <subcellularLocation>
        <location evidence="2">Nucleus</location>
    </subcellularLocation>
</comment>
<name>A0A8N5ELH9_GEOFO</name>
<dbReference type="GO" id="GO:0015031">
    <property type="term" value="P:protein transport"/>
    <property type="evidence" value="ECO:0007669"/>
    <property type="project" value="UniProtKB-KW"/>
</dbReference>
<feature type="region of interest" description="Disordered" evidence="10">
    <location>
        <begin position="69"/>
        <end position="118"/>
    </location>
</feature>
<evidence type="ECO:0000256" key="9">
    <source>
        <dbReference type="ARBA" id="ARBA00023242"/>
    </source>
</evidence>
<evidence type="ECO:0000256" key="6">
    <source>
        <dbReference type="ARBA" id="ARBA00022448"/>
    </source>
</evidence>
<accession>A0A8N5ELH9</accession>
<protein>
    <recommendedName>
        <fullName evidence="5">Probable RNA polymerase II nuclear localization protein SLC7A6OS</fullName>
    </recommendedName>
</protein>
<dbReference type="CTD" id="84138"/>
<feature type="chain" id="PRO_5035445852" description="Probable RNA polymerase II nuclear localization protein SLC7A6OS" evidence="11">
    <location>
        <begin position="22"/>
        <end position="294"/>
    </location>
</feature>